<name>A0A9E4ZXW0_9EURY</name>
<organism evidence="3 5">
    <name type="scientific">Methanobacterium veterum</name>
    <dbReference type="NCBI Taxonomy" id="408577"/>
    <lineage>
        <taxon>Archaea</taxon>
        <taxon>Methanobacteriati</taxon>
        <taxon>Methanobacteriota</taxon>
        <taxon>Methanomada group</taxon>
        <taxon>Methanobacteria</taxon>
        <taxon>Methanobacteriales</taxon>
        <taxon>Methanobacteriaceae</taxon>
        <taxon>Methanobacterium</taxon>
    </lineage>
</organism>
<comment type="caution">
    <text evidence="3">The sequence shown here is derived from an EMBL/GenBank/DDBJ whole genome shotgun (WGS) entry which is preliminary data.</text>
</comment>
<accession>A0A9E4ZXW0</accession>
<dbReference type="EMBL" id="JAPVER010000020">
    <property type="protein sequence ID" value="MCZ3367261.1"/>
    <property type="molecule type" value="Genomic_DNA"/>
</dbReference>
<dbReference type="InterPro" id="IPR027417">
    <property type="entry name" value="P-loop_NTPase"/>
</dbReference>
<dbReference type="EMBL" id="JAPVES010000030">
    <property type="protein sequence ID" value="MCZ3373591.1"/>
    <property type="molecule type" value="Genomic_DNA"/>
</dbReference>
<dbReference type="Proteomes" id="UP001074446">
    <property type="component" value="Unassembled WGS sequence"/>
</dbReference>
<dbReference type="GO" id="GO:0006302">
    <property type="term" value="P:double-strand break repair"/>
    <property type="evidence" value="ECO:0007669"/>
    <property type="project" value="TreeGrafter"/>
</dbReference>
<dbReference type="Proteomes" id="UP001068021">
    <property type="component" value="Unassembled WGS sequence"/>
</dbReference>
<reference evidence="3" key="1">
    <citation type="submission" date="2022-12" db="EMBL/GenBank/DDBJ databases">
        <title>Reclassification of two methanogenic archaea species isolated from the Kolyma lowland permafrost.</title>
        <authorList>
            <person name="Trubitsyn V.E."/>
            <person name="Rivkina E.M."/>
            <person name="Shcherbakova V.A."/>
        </authorList>
    </citation>
    <scope>NUCLEOTIDE SEQUENCE</scope>
    <source>
        <strain evidence="3">M2</strain>
        <strain evidence="4">MK4</strain>
    </source>
</reference>
<feature type="domain" description="Endonuclease GajA/Old nuclease/RecF-like AAA" evidence="2">
    <location>
        <begin position="4"/>
        <end position="370"/>
    </location>
</feature>
<protein>
    <submittedName>
        <fullName evidence="3">AAA family ATPase</fullName>
    </submittedName>
</protein>
<dbReference type="Pfam" id="PF13175">
    <property type="entry name" value="AAA_15"/>
    <property type="match status" value="1"/>
</dbReference>
<evidence type="ECO:0000259" key="2">
    <source>
        <dbReference type="Pfam" id="PF13175"/>
    </source>
</evidence>
<sequence length="752" mass="86228">MVLKIKKIHIKALRGIKDAEIELNSNSLLIYGENGTGKSSIVDAIEFFFKRNISTLKGRGINFQRHGYHTKCNLNDVRVDLTFNGNITLTRTYNSFSPVPSQFKKYFDLAQKGIFILRRGQLLSFINSTPAERFKVISGFIGVESLDKIENEIKNSVNSLKRDIDVKEKRIEQILSSISQTVGKKISDENEVLPVLNELFEKNKLPQLNSFEDAPEHSSKMFSIVKENSENLKNILILKEIQQETENINIDLYEGVEALNNKVVVLLTQNMKENMSIKKLLESGKEALEIEKLENKCPLCEQNYNKEILSSKIQKRLQLLEKTSEDFSKLKEELRPITVEIESWIGKCNHILKQIESFDEFKDNKVKLQEKIHFLVDFKKKLKLTLDLKDQIPLKGLNEELNGIEKIFESINKKSKEIISKSDITDEEKKFLELVETLAVATSKIKDIMDLNHDLKDLESQLKIANNVYNSFLDVKKSKIQSIFDSIQLDIQDFYSLLHPNEPHNNIALKISGRASAELKITSFDREDEDPRALTSEGHLDSLGLCIFLALVKKFNQDCSLVILDDIVTTVDSAHRQMICKLLFTKFKKKQFIITTHENLWYQQLIKSQQVFGVNFKNYTITNWTVDDGPDLKPYQIKLDRIYNKIDSGDLACAGNEGRQYLEWILEEICKSIDAEVLMKARYTAGDLVGPVRHQLKDIVADAEIKCQIKEAFRELDNNSIMGNILSHSNLLAGNVSPTEVRRFVKSVKKNT</sequence>
<keyword evidence="5" id="KW-1185">Reference proteome</keyword>
<dbReference type="AlphaFoldDB" id="A0A9E4ZXW0"/>
<evidence type="ECO:0000256" key="1">
    <source>
        <dbReference type="SAM" id="Coils"/>
    </source>
</evidence>
<evidence type="ECO:0000313" key="3">
    <source>
        <dbReference type="EMBL" id="MCZ3367261.1"/>
    </source>
</evidence>
<evidence type="ECO:0000313" key="4">
    <source>
        <dbReference type="EMBL" id="MCZ3373591.1"/>
    </source>
</evidence>
<dbReference type="SUPFAM" id="SSF52540">
    <property type="entry name" value="P-loop containing nucleoside triphosphate hydrolases"/>
    <property type="match status" value="2"/>
</dbReference>
<evidence type="ECO:0000313" key="5">
    <source>
        <dbReference type="Proteomes" id="UP001068021"/>
    </source>
</evidence>
<keyword evidence="1" id="KW-0175">Coiled coil</keyword>
<dbReference type="Gene3D" id="3.40.50.300">
    <property type="entry name" value="P-loop containing nucleotide triphosphate hydrolases"/>
    <property type="match status" value="2"/>
</dbReference>
<dbReference type="PANTHER" id="PTHR32182:SF0">
    <property type="entry name" value="DNA REPLICATION AND REPAIR PROTEIN RECF"/>
    <property type="match status" value="1"/>
</dbReference>
<dbReference type="RefSeq" id="WP_048082512.1">
    <property type="nucleotide sequence ID" value="NZ_JAPVER010000020.1"/>
</dbReference>
<dbReference type="PANTHER" id="PTHR32182">
    <property type="entry name" value="DNA REPLICATION AND REPAIR PROTEIN RECF"/>
    <property type="match status" value="1"/>
</dbReference>
<gene>
    <name evidence="4" type="ORF">O3H35_13160</name>
    <name evidence="3" type="ORF">O3H54_15330</name>
</gene>
<dbReference type="InterPro" id="IPR041685">
    <property type="entry name" value="AAA_GajA/Old/RecF-like"/>
</dbReference>
<feature type="coiled-coil region" evidence="1">
    <location>
        <begin position="150"/>
        <end position="177"/>
    </location>
</feature>
<proteinExistence type="predicted"/>
<dbReference type="GO" id="GO:0000731">
    <property type="term" value="P:DNA synthesis involved in DNA repair"/>
    <property type="evidence" value="ECO:0007669"/>
    <property type="project" value="TreeGrafter"/>
</dbReference>